<dbReference type="AlphaFoldDB" id="A0A2P2INP1"/>
<sequence>MSRKDSERDILFELLTRAAILDRQRYHVSVASINALQHGMQRTSEVDQWLAQVDSVLKEVNKLEAEYSEPKCYGSLVERIRRLNSSSDMARKLGETKDKIESLMEGRNSLYGSASLKSRLIPSGKAIVGLESAFSEVWSFIADAKVGIIGIRGAGGVGKTTLLKLVYDALIDNILVFNPLIWIHVPRHASLKTVQGTICEELGLSDCLGGSADDEENEIRRASAIFKALGSKRFVIMLDDLQKHVELEKIGVPWAADDQSNSKIIFTTRSSEVCCQMKADKTYLLKAMSVEDAQYLLEKEVGNEIFQQNASLFGFLPEIVQACGRLPYAIVTVGRALRGRRREYEWKGILNELQNASSHANLGQDDKRWFAPLKLTYDSLSSRTMKESFLYCSLLPKGHRIDKDQLVDYWIGEGFMEEIEGGLKDRRYKGYDIIEKLIDKCLFEEEGNFITMNQLVRQMALRVASEEGRSKYFVKAGVDLYEVPIDEIPKEAVKISLMQNRLRLPPSPPWPQVSTLLLSGNKFKDIPDDFFSDMPSLQVLDLSNCEIEELPEKIGLLVQLRYLNLSWNKLKSLCMGLQELEKLEMLYLSDMDGLHFIPVNLFKHLVSLQLLNMYHCGHRNWMRLDEKTKGADLLVGDKKFLEELESLSKLEHLEISLNGDPALEQFESSEKLRNCVRSVSIGGCQAQTVSAVQFMNLGILEVSSCPNLLNFRIDGPEMDATTSAGVSGQNYFNNLLHVKIESCWSLEELLWLRFAPNLQTLHVEECINLKRVIGSHGDKAAEAITVSFFSLKRLYLRKLPSLTSISDLPLLFRSLEEILVSYCPRLRKLPVDLNHDNRALKVIKGEEQWFHALHWDDDETKNFFRRYLIPV</sequence>
<evidence type="ECO:0000256" key="2">
    <source>
        <dbReference type="ARBA" id="ARBA00022614"/>
    </source>
</evidence>
<dbReference type="InterPro" id="IPR057135">
    <property type="entry name" value="At4g27190-like_LRR"/>
</dbReference>
<dbReference type="Pfam" id="PF23247">
    <property type="entry name" value="LRR_RPS2"/>
    <property type="match status" value="1"/>
</dbReference>
<dbReference type="Pfam" id="PF23559">
    <property type="entry name" value="WHD_DRP"/>
    <property type="match status" value="1"/>
</dbReference>
<dbReference type="PROSITE" id="PS51450">
    <property type="entry name" value="LRR"/>
    <property type="match status" value="2"/>
</dbReference>
<dbReference type="Pfam" id="PF00931">
    <property type="entry name" value="NB-ARC"/>
    <property type="match status" value="1"/>
</dbReference>
<evidence type="ECO:0000313" key="10">
    <source>
        <dbReference type="EMBL" id="MBW82845.1"/>
    </source>
</evidence>
<dbReference type="InterPro" id="IPR027417">
    <property type="entry name" value="P-loop_NTPase"/>
</dbReference>
<dbReference type="FunFam" id="1.10.10.10:FF:000322">
    <property type="entry name" value="Probable disease resistance protein At1g63360"/>
    <property type="match status" value="1"/>
</dbReference>
<dbReference type="GO" id="GO:0005524">
    <property type="term" value="F:ATP binding"/>
    <property type="evidence" value="ECO:0007669"/>
    <property type="project" value="UniProtKB-KW"/>
</dbReference>
<evidence type="ECO:0000256" key="4">
    <source>
        <dbReference type="ARBA" id="ARBA00022741"/>
    </source>
</evidence>
<dbReference type="Pfam" id="PF13855">
    <property type="entry name" value="LRR_8"/>
    <property type="match status" value="1"/>
</dbReference>
<dbReference type="Gene3D" id="1.10.8.430">
    <property type="entry name" value="Helical domain of apoptotic protease-activating factors"/>
    <property type="match status" value="1"/>
</dbReference>
<evidence type="ECO:0000259" key="9">
    <source>
        <dbReference type="Pfam" id="PF23559"/>
    </source>
</evidence>
<dbReference type="PANTHER" id="PTHR33463">
    <property type="entry name" value="NB-ARC DOMAIN-CONTAINING PROTEIN-RELATED"/>
    <property type="match status" value="1"/>
</dbReference>
<dbReference type="SUPFAM" id="SSF52058">
    <property type="entry name" value="L domain-like"/>
    <property type="match status" value="1"/>
</dbReference>
<keyword evidence="6" id="KW-0067">ATP-binding</keyword>
<dbReference type="InterPro" id="IPR058922">
    <property type="entry name" value="WHD_DRP"/>
</dbReference>
<reference evidence="10" key="1">
    <citation type="submission" date="2018-02" db="EMBL/GenBank/DDBJ databases">
        <title>Rhizophora mucronata_Transcriptome.</title>
        <authorList>
            <person name="Meera S.P."/>
            <person name="Sreeshan A."/>
            <person name="Augustine A."/>
        </authorList>
    </citation>
    <scope>NUCLEOTIDE SEQUENCE</scope>
    <source>
        <tissue evidence="10">Leaf</tissue>
    </source>
</reference>
<dbReference type="InterPro" id="IPR032675">
    <property type="entry name" value="LRR_dom_sf"/>
</dbReference>
<keyword evidence="3" id="KW-0677">Repeat</keyword>
<evidence type="ECO:0000259" key="7">
    <source>
        <dbReference type="Pfam" id="PF00931"/>
    </source>
</evidence>
<name>A0A2P2INP1_RHIMU</name>
<evidence type="ECO:0000256" key="3">
    <source>
        <dbReference type="ARBA" id="ARBA00022737"/>
    </source>
</evidence>
<dbReference type="EMBL" id="GGEC01002362">
    <property type="protein sequence ID" value="MBW82845.1"/>
    <property type="molecule type" value="Transcribed_RNA"/>
</dbReference>
<organism evidence="10">
    <name type="scientific">Rhizophora mucronata</name>
    <name type="common">Asiatic mangrove</name>
    <dbReference type="NCBI Taxonomy" id="61149"/>
    <lineage>
        <taxon>Eukaryota</taxon>
        <taxon>Viridiplantae</taxon>
        <taxon>Streptophyta</taxon>
        <taxon>Embryophyta</taxon>
        <taxon>Tracheophyta</taxon>
        <taxon>Spermatophyta</taxon>
        <taxon>Magnoliopsida</taxon>
        <taxon>eudicotyledons</taxon>
        <taxon>Gunneridae</taxon>
        <taxon>Pentapetalae</taxon>
        <taxon>rosids</taxon>
        <taxon>fabids</taxon>
        <taxon>Malpighiales</taxon>
        <taxon>Rhizophoraceae</taxon>
        <taxon>Rhizophora</taxon>
    </lineage>
</organism>
<dbReference type="Gene3D" id="1.10.10.10">
    <property type="entry name" value="Winged helix-like DNA-binding domain superfamily/Winged helix DNA-binding domain"/>
    <property type="match status" value="1"/>
</dbReference>
<evidence type="ECO:0000256" key="1">
    <source>
        <dbReference type="ARBA" id="ARBA00008894"/>
    </source>
</evidence>
<feature type="domain" description="Disease resistance protein At4g27190-like leucine-rich repeats" evidence="8">
    <location>
        <begin position="728"/>
        <end position="829"/>
    </location>
</feature>
<evidence type="ECO:0000256" key="6">
    <source>
        <dbReference type="ARBA" id="ARBA00022840"/>
    </source>
</evidence>
<evidence type="ECO:0000256" key="5">
    <source>
        <dbReference type="ARBA" id="ARBA00022821"/>
    </source>
</evidence>
<protein>
    <submittedName>
        <fullName evidence="10">Uncharacterized protein</fullName>
    </submittedName>
</protein>
<dbReference type="PANTHER" id="PTHR33463:SF204">
    <property type="entry name" value="NB-ARC DOMAIN-CONTAINING PROTEIN"/>
    <property type="match status" value="1"/>
</dbReference>
<keyword evidence="2" id="KW-0433">Leucine-rich repeat</keyword>
<feature type="domain" description="NB-ARC" evidence="7">
    <location>
        <begin position="134"/>
        <end position="303"/>
    </location>
</feature>
<dbReference type="Gene3D" id="3.80.10.10">
    <property type="entry name" value="Ribonuclease Inhibitor"/>
    <property type="match status" value="2"/>
</dbReference>
<dbReference type="GO" id="GO:0006952">
    <property type="term" value="P:defense response"/>
    <property type="evidence" value="ECO:0007669"/>
    <property type="project" value="UniProtKB-KW"/>
</dbReference>
<accession>A0A2P2INP1</accession>
<dbReference type="InterPro" id="IPR036388">
    <property type="entry name" value="WH-like_DNA-bd_sf"/>
</dbReference>
<dbReference type="SMART" id="SM00369">
    <property type="entry name" value="LRR_TYP"/>
    <property type="match status" value="3"/>
</dbReference>
<dbReference type="FunFam" id="3.40.50.300:FF:001091">
    <property type="entry name" value="Probable disease resistance protein At1g61300"/>
    <property type="match status" value="1"/>
</dbReference>
<dbReference type="InterPro" id="IPR002182">
    <property type="entry name" value="NB-ARC"/>
</dbReference>
<keyword evidence="4" id="KW-0547">Nucleotide-binding</keyword>
<keyword evidence="5" id="KW-0611">Plant defense</keyword>
<dbReference type="GO" id="GO:0043531">
    <property type="term" value="F:ADP binding"/>
    <property type="evidence" value="ECO:0007669"/>
    <property type="project" value="InterPro"/>
</dbReference>
<dbReference type="InterPro" id="IPR003591">
    <property type="entry name" value="Leu-rich_rpt_typical-subtyp"/>
</dbReference>
<dbReference type="InterPro" id="IPR001611">
    <property type="entry name" value="Leu-rich_rpt"/>
</dbReference>
<dbReference type="SUPFAM" id="SSF52540">
    <property type="entry name" value="P-loop containing nucleoside triphosphate hydrolases"/>
    <property type="match status" value="1"/>
</dbReference>
<dbReference type="InterPro" id="IPR050905">
    <property type="entry name" value="Plant_NBS-LRR"/>
</dbReference>
<feature type="domain" description="Disease resistance protein winged helix" evidence="9">
    <location>
        <begin position="395"/>
        <end position="459"/>
    </location>
</feature>
<dbReference type="EMBL" id="GGEC01002363">
    <property type="protein sequence ID" value="MBW82846.1"/>
    <property type="molecule type" value="Transcribed_RNA"/>
</dbReference>
<dbReference type="Gene3D" id="3.40.50.300">
    <property type="entry name" value="P-loop containing nucleotide triphosphate hydrolases"/>
    <property type="match status" value="1"/>
</dbReference>
<dbReference type="InterPro" id="IPR042197">
    <property type="entry name" value="Apaf_helical"/>
</dbReference>
<proteinExistence type="inferred from homology"/>
<evidence type="ECO:0000259" key="8">
    <source>
        <dbReference type="Pfam" id="PF23247"/>
    </source>
</evidence>
<dbReference type="PRINTS" id="PR00364">
    <property type="entry name" value="DISEASERSIST"/>
</dbReference>
<comment type="similarity">
    <text evidence="1">Belongs to the disease resistance NB-LRR family.</text>
</comment>